<evidence type="ECO:0000256" key="9">
    <source>
        <dbReference type="ARBA" id="ARBA00023159"/>
    </source>
</evidence>
<evidence type="ECO:0000313" key="13">
    <source>
        <dbReference type="EMBL" id="HAR53547.1"/>
    </source>
</evidence>
<dbReference type="GO" id="GO:0009086">
    <property type="term" value="P:methionine biosynthetic process"/>
    <property type="evidence" value="ECO:0007669"/>
    <property type="project" value="UniProtKB-KW"/>
</dbReference>
<dbReference type="GO" id="GO:0000976">
    <property type="term" value="F:transcription cis-regulatory region binding"/>
    <property type="evidence" value="ECO:0007669"/>
    <property type="project" value="TreeGrafter"/>
</dbReference>
<keyword evidence="7" id="KW-0805">Transcription regulation</keyword>
<comment type="subcellular location">
    <subcellularLocation>
        <location evidence="1">Cytoplasm</location>
    </subcellularLocation>
</comment>
<keyword evidence="10" id="KW-0804">Transcription</keyword>
<evidence type="ECO:0000256" key="1">
    <source>
        <dbReference type="ARBA" id="ARBA00004496"/>
    </source>
</evidence>
<dbReference type="InterPro" id="IPR005119">
    <property type="entry name" value="LysR_subst-bd"/>
</dbReference>
<dbReference type="Gene3D" id="1.10.10.10">
    <property type="entry name" value="Winged helix-like DNA-binding domain superfamily/Winged helix DNA-binding domain"/>
    <property type="match status" value="1"/>
</dbReference>
<comment type="caution">
    <text evidence="13">The sequence shown here is derived from an EMBL/GenBank/DDBJ whole genome shotgun (WGS) entry which is preliminary data.</text>
</comment>
<evidence type="ECO:0000256" key="2">
    <source>
        <dbReference type="ARBA" id="ARBA00009437"/>
    </source>
</evidence>
<feature type="domain" description="HTH lysR-type" evidence="12">
    <location>
        <begin position="3"/>
        <end position="60"/>
    </location>
</feature>
<dbReference type="PROSITE" id="PS50931">
    <property type="entry name" value="HTH_LYSR"/>
    <property type="match status" value="1"/>
</dbReference>
<gene>
    <name evidence="13" type="ORF">DCS45_16980</name>
</gene>
<evidence type="ECO:0000256" key="5">
    <source>
        <dbReference type="ARBA" id="ARBA00022491"/>
    </source>
</evidence>
<keyword evidence="9" id="KW-0010">Activator</keyword>
<dbReference type="SUPFAM" id="SSF46785">
    <property type="entry name" value="Winged helix' DNA-binding domain"/>
    <property type="match status" value="1"/>
</dbReference>
<evidence type="ECO:0000256" key="6">
    <source>
        <dbReference type="ARBA" id="ARBA00022605"/>
    </source>
</evidence>
<proteinExistence type="inferred from homology"/>
<dbReference type="AlphaFoldDB" id="A0A348WG85"/>
<evidence type="ECO:0000256" key="8">
    <source>
        <dbReference type="ARBA" id="ARBA00023125"/>
    </source>
</evidence>
<sequence length="306" mass="34444">MHIEFRHLRTIRAIHQAGGLARAADLLHITQSALSHQIKGLEDQAGVELFVRRSKPMKLSAAGLRLLRVAERVLPEIEALEEEFSGLREGSSGRLHIAIECHACFEWLFPVLEQFRKPWSEVDVDIRPGLAFDALPALQKEEVDLVVSSDPETLPGISFKPLFDYEPVFLASRHHPLAQKPFVVAEDFRDETLITYPVDRSRLDVFTELLTPAKVEPKATRQVELTAVILMLVASGRGVAVLPDWVVRELHGSSDYVVRRVTETGLTKRLYAAIRDDDADKPYMSHFLKLGRDIPVRLQRRAAAPA</sequence>
<comment type="similarity">
    <text evidence="2">Belongs to the LysR transcriptional regulatory family.</text>
</comment>
<keyword evidence="11" id="KW-0486">Methionine biosynthesis</keyword>
<evidence type="ECO:0000256" key="10">
    <source>
        <dbReference type="ARBA" id="ARBA00023163"/>
    </source>
</evidence>
<evidence type="ECO:0000313" key="14">
    <source>
        <dbReference type="Proteomes" id="UP000264719"/>
    </source>
</evidence>
<dbReference type="GO" id="GO:0005737">
    <property type="term" value="C:cytoplasm"/>
    <property type="evidence" value="ECO:0007669"/>
    <property type="project" value="UniProtKB-SubCell"/>
</dbReference>
<evidence type="ECO:0000256" key="3">
    <source>
        <dbReference type="ARBA" id="ARBA00019365"/>
    </source>
</evidence>
<keyword evidence="6" id="KW-0028">Amino-acid biosynthesis</keyword>
<evidence type="ECO:0000256" key="4">
    <source>
        <dbReference type="ARBA" id="ARBA00022490"/>
    </source>
</evidence>
<dbReference type="RefSeq" id="WP_339853487.1">
    <property type="nucleotide sequence ID" value="NZ_CAXAXR010000005.1"/>
</dbReference>
<dbReference type="EMBL" id="DMVW01000163">
    <property type="protein sequence ID" value="HAR53547.1"/>
    <property type="molecule type" value="Genomic_DNA"/>
</dbReference>
<name>A0A348WG85_9RHOB</name>
<evidence type="ECO:0000256" key="11">
    <source>
        <dbReference type="ARBA" id="ARBA00023167"/>
    </source>
</evidence>
<dbReference type="Proteomes" id="UP000264719">
    <property type="component" value="Unassembled WGS sequence"/>
</dbReference>
<dbReference type="InterPro" id="IPR036390">
    <property type="entry name" value="WH_DNA-bd_sf"/>
</dbReference>
<evidence type="ECO:0000256" key="7">
    <source>
        <dbReference type="ARBA" id="ARBA00023015"/>
    </source>
</evidence>
<dbReference type="PRINTS" id="PR00039">
    <property type="entry name" value="HTHLYSR"/>
</dbReference>
<dbReference type="FunFam" id="1.10.10.10:FF:000001">
    <property type="entry name" value="LysR family transcriptional regulator"/>
    <property type="match status" value="1"/>
</dbReference>
<dbReference type="SUPFAM" id="SSF53850">
    <property type="entry name" value="Periplasmic binding protein-like II"/>
    <property type="match status" value="1"/>
</dbReference>
<dbReference type="InterPro" id="IPR037406">
    <property type="entry name" value="MetR_PBP2"/>
</dbReference>
<dbReference type="CDD" id="cd08441">
    <property type="entry name" value="PBP2_MetR"/>
    <property type="match status" value="1"/>
</dbReference>
<protein>
    <recommendedName>
        <fullName evidence="3">HTH-type transcriptional regulator MetR</fullName>
    </recommendedName>
</protein>
<dbReference type="GO" id="GO:0003700">
    <property type="term" value="F:DNA-binding transcription factor activity"/>
    <property type="evidence" value="ECO:0007669"/>
    <property type="project" value="InterPro"/>
</dbReference>
<dbReference type="Pfam" id="PF03466">
    <property type="entry name" value="LysR_substrate"/>
    <property type="match status" value="1"/>
</dbReference>
<keyword evidence="5" id="KW-0678">Repressor</keyword>
<dbReference type="InterPro" id="IPR036388">
    <property type="entry name" value="WH-like_DNA-bd_sf"/>
</dbReference>
<dbReference type="InterPro" id="IPR000847">
    <property type="entry name" value="LysR_HTH_N"/>
</dbReference>
<keyword evidence="8" id="KW-0238">DNA-binding</keyword>
<dbReference type="PANTHER" id="PTHR30126">
    <property type="entry name" value="HTH-TYPE TRANSCRIPTIONAL REGULATOR"/>
    <property type="match status" value="1"/>
</dbReference>
<accession>A0A348WG85</accession>
<keyword evidence="4" id="KW-0963">Cytoplasm</keyword>
<dbReference type="PANTHER" id="PTHR30126:SF25">
    <property type="entry name" value="HTH-TYPE TRANSCRIPTIONAL REGULATOR METR"/>
    <property type="match status" value="1"/>
</dbReference>
<evidence type="ECO:0000259" key="12">
    <source>
        <dbReference type="PROSITE" id="PS50931"/>
    </source>
</evidence>
<dbReference type="Gene3D" id="3.40.190.10">
    <property type="entry name" value="Periplasmic binding protein-like II"/>
    <property type="match status" value="1"/>
</dbReference>
<reference evidence="13 14" key="1">
    <citation type="journal article" date="2018" name="Nat. Biotechnol.">
        <title>A standardized bacterial taxonomy based on genome phylogeny substantially revises the tree of life.</title>
        <authorList>
            <person name="Parks D.H."/>
            <person name="Chuvochina M."/>
            <person name="Waite D.W."/>
            <person name="Rinke C."/>
            <person name="Skarshewski A."/>
            <person name="Chaumeil P.A."/>
            <person name="Hugenholtz P."/>
        </authorList>
    </citation>
    <scope>NUCLEOTIDE SEQUENCE [LARGE SCALE GENOMIC DNA]</scope>
    <source>
        <strain evidence="13">UBA9169</strain>
    </source>
</reference>
<organism evidence="13 14">
    <name type="scientific">Roseovarius nubinhibens</name>
    <dbReference type="NCBI Taxonomy" id="314263"/>
    <lineage>
        <taxon>Bacteria</taxon>
        <taxon>Pseudomonadati</taxon>
        <taxon>Pseudomonadota</taxon>
        <taxon>Alphaproteobacteria</taxon>
        <taxon>Rhodobacterales</taxon>
        <taxon>Roseobacteraceae</taxon>
        <taxon>Roseovarius</taxon>
    </lineage>
</organism>
<dbReference type="Pfam" id="PF00126">
    <property type="entry name" value="HTH_1"/>
    <property type="match status" value="1"/>
</dbReference>